<accession>A0A243W5S3</accession>
<evidence type="ECO:0000313" key="3">
    <source>
        <dbReference type="Proteomes" id="UP000194873"/>
    </source>
</evidence>
<organism evidence="2 3">
    <name type="scientific">Hymenobacter crusticola</name>
    <dbReference type="NCBI Taxonomy" id="1770526"/>
    <lineage>
        <taxon>Bacteria</taxon>
        <taxon>Pseudomonadati</taxon>
        <taxon>Bacteroidota</taxon>
        <taxon>Cytophagia</taxon>
        <taxon>Cytophagales</taxon>
        <taxon>Hymenobacteraceae</taxon>
        <taxon>Hymenobacter</taxon>
    </lineage>
</organism>
<name>A0A243W5S3_9BACT</name>
<evidence type="ECO:0008006" key="4">
    <source>
        <dbReference type="Google" id="ProtNLM"/>
    </source>
</evidence>
<dbReference type="EMBL" id="MTSE01000041">
    <property type="protein sequence ID" value="OUJ68952.1"/>
    <property type="molecule type" value="Genomic_DNA"/>
</dbReference>
<protein>
    <recommendedName>
        <fullName evidence="4">Intracellular proteinase inhibitor BsuPI domain-containing protein</fullName>
    </recommendedName>
</protein>
<evidence type="ECO:0000313" key="2">
    <source>
        <dbReference type="EMBL" id="OUJ68952.1"/>
    </source>
</evidence>
<reference evidence="2 3" key="1">
    <citation type="submission" date="2017-01" db="EMBL/GenBank/DDBJ databases">
        <title>A new Hymenobacter.</title>
        <authorList>
            <person name="Liang Y."/>
            <person name="Feng F."/>
        </authorList>
    </citation>
    <scope>NUCLEOTIDE SEQUENCE [LARGE SCALE GENOMIC DNA]</scope>
    <source>
        <strain evidence="2">MIMBbqt21</strain>
    </source>
</reference>
<dbReference type="Proteomes" id="UP000194873">
    <property type="component" value="Unassembled WGS sequence"/>
</dbReference>
<dbReference type="RefSeq" id="WP_086597280.1">
    <property type="nucleotide sequence ID" value="NZ_MTSE01000041.1"/>
</dbReference>
<sequence>MKKELNRLLLPNYPLPFFACMKRVGVLLFFLAFLQLVRTQSLSGPSALSVRIQEQRTTKRAASDLVLALEFRNTSQKPIRIMAAIGAVTASTLNVLNIYLKQKGENMILLGPAGKVDYEASVVYAYETILPGKTYKKLLNISQPLRDKSILLKPGACKVQLYYHNQYGENCLKGVFPSNALYVQVGPTS</sequence>
<gene>
    <name evidence="2" type="ORF">BXP70_27305</name>
</gene>
<proteinExistence type="predicted"/>
<dbReference type="AlphaFoldDB" id="A0A243W5S3"/>
<keyword evidence="3" id="KW-1185">Reference proteome</keyword>
<evidence type="ECO:0000256" key="1">
    <source>
        <dbReference type="SAM" id="Phobius"/>
    </source>
</evidence>
<keyword evidence="1" id="KW-1133">Transmembrane helix</keyword>
<keyword evidence="1" id="KW-0812">Transmembrane</keyword>
<feature type="transmembrane region" description="Helical" evidence="1">
    <location>
        <begin position="79"/>
        <end position="100"/>
    </location>
</feature>
<comment type="caution">
    <text evidence="2">The sequence shown here is derived from an EMBL/GenBank/DDBJ whole genome shotgun (WGS) entry which is preliminary data.</text>
</comment>
<keyword evidence="1" id="KW-0472">Membrane</keyword>